<evidence type="ECO:0000313" key="3">
    <source>
        <dbReference type="EMBL" id="TNV82021.1"/>
    </source>
</evidence>
<dbReference type="PANTHER" id="PTHR23035:SF2">
    <property type="entry name" value="KIAA1430 HOMOLOGUE"/>
    <property type="match status" value="1"/>
</dbReference>
<reference evidence="3" key="1">
    <citation type="submission" date="2019-06" db="EMBL/GenBank/DDBJ databases">
        <authorList>
            <person name="Zheng W."/>
        </authorList>
    </citation>
    <scope>NUCLEOTIDE SEQUENCE</scope>
    <source>
        <strain evidence="3">QDHG01</strain>
    </source>
</reference>
<dbReference type="AlphaFoldDB" id="A0A8J8NUI2"/>
<dbReference type="Proteomes" id="UP000785679">
    <property type="component" value="Unassembled WGS sequence"/>
</dbReference>
<proteinExistence type="inferred from homology"/>
<comment type="caution">
    <text evidence="3">The sequence shown here is derived from an EMBL/GenBank/DDBJ whole genome shotgun (WGS) entry which is preliminary data.</text>
</comment>
<feature type="region of interest" description="Disordered" evidence="2">
    <location>
        <begin position="255"/>
        <end position="287"/>
    </location>
</feature>
<sequence length="696" mass="80631">MRPGPAYQSKLVKRRQIEKEMELHYSKLNSARSITDNNEPTSLRFPLLKSKKKTQEEGKHTFMVQTVIAKMAEIERENRILLEKIANIMVSDKDVQKSTIESTRQESQESPNRSTERVQVPRRVLLNKRQRDLLRLNEENMKIFERLRQQKSHYNVEKWREQSIKHDKLLKIRSEYPEKFHTISQTDRSTVHHSIDQFSSPRISQKNSEDKQQRGFSQKGSESSQGMSVRLKRISEADATFHSRHSNDPVLTLDQAQDQQHSEHDSEDPITENPMSQTVRSSERQLMLPLSTKRSVKIADDSLDQVDELKYPEFEMQQMRGVMKQTGSDFQTIETERLPLSPKLKILDNSYSSQDELQQYQHSDILLPMVLKTSDFLDPNRVVLYREDCRDIPYILDDQLSHSQSPPPREQSLDLSQSLSHYQKPIVGQFVVEVSKSKNRVYILAVKIPENMVASVISGKRPIISIATHPRAKMQVIDLTEKQAKKLLNECNSDFKTMVDLLQISFGRIQIKDLDRLLKFGVQSINPIASSQNNFLNNSIHHLKVEQRSQQQHTISINPMFGSGSGEKSLHDERRKQSKHMIKGLDLARSQPINFLQSLNSSRDRIQEEDSQRSNSRSPTKNKMLPQIIAHSGSTKQYIKRHIEHLQMNRIKQNTLVPGKWAVVSKQGNRITKEEVTQLIDQYVAPPQMKSEFITL</sequence>
<dbReference type="PANTHER" id="PTHR23035">
    <property type="entry name" value="CILIA- AND FLAGELLA-ASSOCIATED PROTEIN 97-RELATED"/>
    <property type="match status" value="1"/>
</dbReference>
<accession>A0A8J8NUI2</accession>
<feature type="region of interest" description="Disordered" evidence="2">
    <location>
        <begin position="599"/>
        <end position="623"/>
    </location>
</feature>
<evidence type="ECO:0000313" key="4">
    <source>
        <dbReference type="Proteomes" id="UP000785679"/>
    </source>
</evidence>
<organism evidence="3 4">
    <name type="scientific">Halteria grandinella</name>
    <dbReference type="NCBI Taxonomy" id="5974"/>
    <lineage>
        <taxon>Eukaryota</taxon>
        <taxon>Sar</taxon>
        <taxon>Alveolata</taxon>
        <taxon>Ciliophora</taxon>
        <taxon>Intramacronucleata</taxon>
        <taxon>Spirotrichea</taxon>
        <taxon>Stichotrichia</taxon>
        <taxon>Sporadotrichida</taxon>
        <taxon>Halteriidae</taxon>
        <taxon>Halteria</taxon>
    </lineage>
</organism>
<name>A0A8J8NUI2_HALGN</name>
<feature type="region of interest" description="Disordered" evidence="2">
    <location>
        <begin position="556"/>
        <end position="579"/>
    </location>
</feature>
<feature type="compositionally biased region" description="Polar residues" evidence="2">
    <location>
        <begin position="214"/>
        <end position="227"/>
    </location>
</feature>
<protein>
    <submittedName>
        <fullName evidence="3">Uncharacterized protein</fullName>
    </submittedName>
</protein>
<gene>
    <name evidence="3" type="ORF">FGO68_gene5353</name>
</gene>
<feature type="compositionally biased region" description="Polar residues" evidence="2">
    <location>
        <begin position="196"/>
        <end position="206"/>
    </location>
</feature>
<feature type="compositionally biased region" description="Basic and acidic residues" evidence="2">
    <location>
        <begin position="602"/>
        <end position="612"/>
    </location>
</feature>
<evidence type="ECO:0000256" key="2">
    <source>
        <dbReference type="SAM" id="MobiDB-lite"/>
    </source>
</evidence>
<dbReference type="Pfam" id="PF13879">
    <property type="entry name" value="Hmw_CFAP97"/>
    <property type="match status" value="1"/>
</dbReference>
<comment type="similarity">
    <text evidence="1">Belongs to the CFAP97 family.</text>
</comment>
<dbReference type="EMBL" id="RRYP01005454">
    <property type="protein sequence ID" value="TNV82021.1"/>
    <property type="molecule type" value="Genomic_DNA"/>
</dbReference>
<feature type="region of interest" description="Disordered" evidence="2">
    <location>
        <begin position="181"/>
        <end position="229"/>
    </location>
</feature>
<keyword evidence="4" id="KW-1185">Reference proteome</keyword>
<dbReference type="InterPro" id="IPR029488">
    <property type="entry name" value="Hmw/CFAP97"/>
</dbReference>
<evidence type="ECO:0000256" key="1">
    <source>
        <dbReference type="ARBA" id="ARBA00008315"/>
    </source>
</evidence>
<feature type="region of interest" description="Disordered" evidence="2">
    <location>
        <begin position="95"/>
        <end position="119"/>
    </location>
</feature>
<dbReference type="OrthoDB" id="2163395at2759"/>
<dbReference type="InterPro" id="IPR038791">
    <property type="entry name" value="Cfap97/Hemingway"/>
</dbReference>